<feature type="non-terminal residue" evidence="1">
    <location>
        <position position="94"/>
    </location>
</feature>
<protein>
    <submittedName>
        <fullName evidence="1">Uncharacterized protein</fullName>
    </submittedName>
</protein>
<dbReference type="AlphaFoldDB" id="A0A564YGX2"/>
<gene>
    <name evidence="1" type="ORF">WMSIL1_LOCUS6504</name>
</gene>
<organism evidence="1 2">
    <name type="scientific">Hymenolepis diminuta</name>
    <name type="common">Rat tapeworm</name>
    <dbReference type="NCBI Taxonomy" id="6216"/>
    <lineage>
        <taxon>Eukaryota</taxon>
        <taxon>Metazoa</taxon>
        <taxon>Spiralia</taxon>
        <taxon>Lophotrochozoa</taxon>
        <taxon>Platyhelminthes</taxon>
        <taxon>Cestoda</taxon>
        <taxon>Eucestoda</taxon>
        <taxon>Cyclophyllidea</taxon>
        <taxon>Hymenolepididae</taxon>
        <taxon>Hymenolepis</taxon>
    </lineage>
</organism>
<evidence type="ECO:0000313" key="2">
    <source>
        <dbReference type="Proteomes" id="UP000321570"/>
    </source>
</evidence>
<evidence type="ECO:0000313" key="1">
    <source>
        <dbReference type="EMBL" id="VUZ46537.1"/>
    </source>
</evidence>
<sequence>RSLGKEAFRALLALAKKTPSVDFKGTVLNSVGLESLDIGAASLFDHSALTGQSPVSSELPLIQDEVISDVSSFFDDLRSVAKDLPVDLRFSAVP</sequence>
<accession>A0A564YGX2</accession>
<feature type="non-terminal residue" evidence="1">
    <location>
        <position position="1"/>
    </location>
</feature>
<proteinExistence type="predicted"/>
<dbReference type="Proteomes" id="UP000321570">
    <property type="component" value="Unassembled WGS sequence"/>
</dbReference>
<dbReference type="EMBL" id="CABIJS010000222">
    <property type="protein sequence ID" value="VUZ46537.1"/>
    <property type="molecule type" value="Genomic_DNA"/>
</dbReference>
<reference evidence="1 2" key="1">
    <citation type="submission" date="2019-07" db="EMBL/GenBank/DDBJ databases">
        <authorList>
            <person name="Jastrzebski P J."/>
            <person name="Paukszto L."/>
            <person name="Jastrzebski P J."/>
        </authorList>
    </citation>
    <scope>NUCLEOTIDE SEQUENCE [LARGE SCALE GENOMIC DNA]</scope>
    <source>
        <strain evidence="1 2">WMS-il1</strain>
    </source>
</reference>
<name>A0A564YGX2_HYMDI</name>
<keyword evidence="2" id="KW-1185">Reference proteome</keyword>